<comment type="caution">
    <text evidence="3">The sequence shown here is derived from an EMBL/GenBank/DDBJ whole genome shotgun (WGS) entry which is preliminary data.</text>
</comment>
<dbReference type="InterPro" id="IPR011004">
    <property type="entry name" value="Trimer_LpxA-like_sf"/>
</dbReference>
<keyword evidence="3" id="KW-0808">Transferase</keyword>
<dbReference type="SUPFAM" id="SSF53448">
    <property type="entry name" value="Nucleotide-diphospho-sugar transferases"/>
    <property type="match status" value="1"/>
</dbReference>
<dbReference type="GO" id="GO:0016740">
    <property type="term" value="F:transferase activity"/>
    <property type="evidence" value="ECO:0007669"/>
    <property type="project" value="UniProtKB-KW"/>
</dbReference>
<dbReference type="Proteomes" id="UP000245829">
    <property type="component" value="Unassembled WGS sequence"/>
</dbReference>
<dbReference type="SUPFAM" id="SSF51161">
    <property type="entry name" value="Trimeric LpxA-like enzymes"/>
    <property type="match status" value="1"/>
</dbReference>
<dbReference type="AlphaFoldDB" id="A0A2S2KUQ5"/>
<protein>
    <submittedName>
        <fullName evidence="3">Glucose-1-phosphate thymidylyltransferase</fullName>
    </submittedName>
</protein>
<dbReference type="NCBIfam" id="TIGR01208">
    <property type="entry name" value="rmlA_long"/>
    <property type="match status" value="1"/>
</dbReference>
<dbReference type="Gene3D" id="2.160.10.10">
    <property type="entry name" value="Hexapeptide repeat proteins"/>
    <property type="match status" value="1"/>
</dbReference>
<proteinExistence type="predicted"/>
<dbReference type="InterPro" id="IPR029044">
    <property type="entry name" value="Nucleotide-diphossugar_trans"/>
</dbReference>
<evidence type="ECO:0000313" key="4">
    <source>
        <dbReference type="Proteomes" id="UP000245829"/>
    </source>
</evidence>
<evidence type="ECO:0000259" key="1">
    <source>
        <dbReference type="Pfam" id="PF00483"/>
    </source>
</evidence>
<accession>A0A2S2KUQ5</accession>
<dbReference type="Gene3D" id="3.90.550.10">
    <property type="entry name" value="Spore Coat Polysaccharide Biosynthesis Protein SpsA, Chain A"/>
    <property type="match status" value="1"/>
</dbReference>
<name>A0A2S2KUQ5_9ARCH</name>
<dbReference type="InterPro" id="IPR056729">
    <property type="entry name" value="GMPPB_C"/>
</dbReference>
<evidence type="ECO:0000313" key="3">
    <source>
        <dbReference type="EMBL" id="GBH35178.1"/>
    </source>
</evidence>
<evidence type="ECO:0000259" key="2">
    <source>
        <dbReference type="Pfam" id="PF25087"/>
    </source>
</evidence>
<dbReference type="EMBL" id="BGKI01000012">
    <property type="protein sequence ID" value="GBH35178.1"/>
    <property type="molecule type" value="Genomic_DNA"/>
</dbReference>
<keyword evidence="4" id="KW-1185">Reference proteome</keyword>
<dbReference type="InterPro" id="IPR005908">
    <property type="entry name" value="G1P_thy_trans_l"/>
</dbReference>
<sequence>MLKKINIKSIIFRLLKLEEKSSSRMKGIILHGGHGTRLRPLTHTGPKQLLPIANKPMSNYCVETLIQAGIHDIVFIVGGVGSEKVNEFYGNGEKFGAKFSYIEQDFPKGIAHAISLCQEFIDGEKFVVFLGDNIINKDISKFISDFKTSNSFASLLLCEVENPSQFGIAEIKNNKIINITEKPKNPSSNLAVTGIYCLTPHIFEVIKKLTPSWRNELEIADALQILIKEDKEVTFEMITDFWKDTGTPKDIIEANRKILENMEGFQKGEKEEGVKITGKVMIDEGVKIENGVKITGPVIIGKNCIIGENSEIKGNTSIGENSEIKGCVISDSIIMSNCVLEGKFEIKNSIIGSNSRIQKNQDKKFLLGEGSQISI</sequence>
<dbReference type="PANTHER" id="PTHR42883">
    <property type="entry name" value="GLUCOSE-1-PHOSPHATE THYMIDYLTRANSFERASE"/>
    <property type="match status" value="1"/>
</dbReference>
<feature type="domain" description="Mannose-1-phosphate guanyltransferase C-terminal" evidence="2">
    <location>
        <begin position="294"/>
        <end position="361"/>
    </location>
</feature>
<dbReference type="InterPro" id="IPR005835">
    <property type="entry name" value="NTP_transferase_dom"/>
</dbReference>
<dbReference type="Pfam" id="PF00483">
    <property type="entry name" value="NTP_transferase"/>
    <property type="match status" value="1"/>
</dbReference>
<dbReference type="CDD" id="cd04189">
    <property type="entry name" value="G1P_TT_long"/>
    <property type="match status" value="1"/>
</dbReference>
<feature type="domain" description="Nucleotidyl transferase" evidence="1">
    <location>
        <begin position="26"/>
        <end position="260"/>
    </location>
</feature>
<gene>
    <name evidence="3" type="ORF">NZNM25_19690</name>
</gene>
<dbReference type="PANTHER" id="PTHR42883:SF2">
    <property type="entry name" value="THYMIDYLYLTRANSFERASE"/>
    <property type="match status" value="1"/>
</dbReference>
<reference evidence="3 4" key="1">
    <citation type="submission" date="2018-05" db="EMBL/GenBank/DDBJ databases">
        <title>genome sequencing of Nitrosopumilus sp. NM25.</title>
        <authorList>
            <person name="Mori K."/>
            <person name="Nakagawa T."/>
        </authorList>
    </citation>
    <scope>NUCLEOTIDE SEQUENCE [LARGE SCALE GENOMIC DNA]</scope>
    <source>
        <strain evidence="3 4">NM25</strain>
    </source>
</reference>
<organism evidence="3 4">
    <name type="scientific">Nitrosopumilus zosterae</name>
    <dbReference type="NCBI Taxonomy" id="718286"/>
    <lineage>
        <taxon>Archaea</taxon>
        <taxon>Nitrososphaerota</taxon>
        <taxon>Nitrososphaeria</taxon>
        <taxon>Nitrosopumilales</taxon>
        <taxon>Nitrosopumilaceae</taxon>
        <taxon>Nitrosopumilus</taxon>
    </lineage>
</organism>
<dbReference type="Pfam" id="PF25087">
    <property type="entry name" value="GMPPB_C"/>
    <property type="match status" value="1"/>
</dbReference>